<sequence length="304" mass="33737">MNVLVAVLFVASFTASQFPLIVATEALDCLNLQSNPEALAICQEFKDAGIDPDENVYCGDVGVEPSLSDAGILVPSFKLNDIIGSDDPTIAYDEVMEACHGRRLVFTDEDYEEERRRRLLTADFGWCSMSMDFLVSYVLRGSGDDSANYCDDNTCRAEIGCHTHLSNCCKRHDTCLSCEATDLCEVSGQSNFGLCDVELARCAGVDNHCRYEINIEVEEKFDRRLIFGFLNFDLNFAIGLPFIDIDFPSIDINLPDFNFEVPFNIDISPKKVFGYDFRCGSASLAVETIMLTRPNEGKSCTGSK</sequence>
<evidence type="ECO:0000313" key="3">
    <source>
        <dbReference type="Proteomes" id="UP001165160"/>
    </source>
</evidence>
<keyword evidence="1" id="KW-0732">Signal</keyword>
<dbReference type="AlphaFoldDB" id="A0A9W7BA23"/>
<evidence type="ECO:0000313" key="2">
    <source>
        <dbReference type="EMBL" id="GMH83033.1"/>
    </source>
</evidence>
<proteinExistence type="predicted"/>
<keyword evidence="3" id="KW-1185">Reference proteome</keyword>
<reference evidence="3" key="1">
    <citation type="journal article" date="2023" name="Commun. Biol.">
        <title>Genome analysis of Parmales, the sister group of diatoms, reveals the evolutionary specialization of diatoms from phago-mixotrophs to photoautotrophs.</title>
        <authorList>
            <person name="Ban H."/>
            <person name="Sato S."/>
            <person name="Yoshikawa S."/>
            <person name="Yamada K."/>
            <person name="Nakamura Y."/>
            <person name="Ichinomiya M."/>
            <person name="Sato N."/>
            <person name="Blanc-Mathieu R."/>
            <person name="Endo H."/>
            <person name="Kuwata A."/>
            <person name="Ogata H."/>
        </authorList>
    </citation>
    <scope>NUCLEOTIDE SEQUENCE [LARGE SCALE GENOMIC DNA]</scope>
    <source>
        <strain evidence="3">NIES 3699</strain>
    </source>
</reference>
<dbReference type="EMBL" id="BRXX01000022">
    <property type="protein sequence ID" value="GMH83033.1"/>
    <property type="molecule type" value="Genomic_DNA"/>
</dbReference>
<accession>A0A9W7BA23</accession>
<organism evidence="2 3">
    <name type="scientific">Triparma verrucosa</name>
    <dbReference type="NCBI Taxonomy" id="1606542"/>
    <lineage>
        <taxon>Eukaryota</taxon>
        <taxon>Sar</taxon>
        <taxon>Stramenopiles</taxon>
        <taxon>Ochrophyta</taxon>
        <taxon>Bolidophyceae</taxon>
        <taxon>Parmales</taxon>
        <taxon>Triparmaceae</taxon>
        <taxon>Triparma</taxon>
    </lineage>
</organism>
<name>A0A9W7BA23_9STRA</name>
<comment type="caution">
    <text evidence="2">The sequence shown here is derived from an EMBL/GenBank/DDBJ whole genome shotgun (WGS) entry which is preliminary data.</text>
</comment>
<protein>
    <submittedName>
        <fullName evidence="2">Uncharacterized protein</fullName>
    </submittedName>
</protein>
<feature type="signal peptide" evidence="1">
    <location>
        <begin position="1"/>
        <end position="16"/>
    </location>
</feature>
<evidence type="ECO:0000256" key="1">
    <source>
        <dbReference type="SAM" id="SignalP"/>
    </source>
</evidence>
<dbReference type="Proteomes" id="UP001165160">
    <property type="component" value="Unassembled WGS sequence"/>
</dbReference>
<feature type="chain" id="PRO_5040820056" evidence="1">
    <location>
        <begin position="17"/>
        <end position="304"/>
    </location>
</feature>
<gene>
    <name evidence="2" type="ORF">TrVE_jg530</name>
</gene>